<evidence type="ECO:0000313" key="5">
    <source>
        <dbReference type="EMBL" id="KAG6764883.1"/>
    </source>
</evidence>
<keyword evidence="6" id="KW-1185">Reference proteome</keyword>
<dbReference type="PANTHER" id="PTHR47991">
    <property type="entry name" value="OXOGLUTARATE/IRON-DEPENDENT DIOXYGENASE"/>
    <property type="match status" value="1"/>
</dbReference>
<organism evidence="5 6">
    <name type="scientific">Populus tomentosa</name>
    <name type="common">Chinese white poplar</name>
    <dbReference type="NCBI Taxonomy" id="118781"/>
    <lineage>
        <taxon>Eukaryota</taxon>
        <taxon>Viridiplantae</taxon>
        <taxon>Streptophyta</taxon>
        <taxon>Embryophyta</taxon>
        <taxon>Tracheophyta</taxon>
        <taxon>Spermatophyta</taxon>
        <taxon>Magnoliopsida</taxon>
        <taxon>eudicotyledons</taxon>
        <taxon>Gunneridae</taxon>
        <taxon>Pentapetalae</taxon>
        <taxon>rosids</taxon>
        <taxon>fabids</taxon>
        <taxon>Malpighiales</taxon>
        <taxon>Salicaceae</taxon>
        <taxon>Saliceae</taxon>
        <taxon>Populus</taxon>
    </lineage>
</organism>
<keyword evidence="3" id="KW-0408">Iron</keyword>
<keyword evidence="2" id="KW-0847">Vitamin C</keyword>
<dbReference type="InterPro" id="IPR026992">
    <property type="entry name" value="DIOX_N"/>
</dbReference>
<protein>
    <recommendedName>
        <fullName evidence="4">Non-haem dioxygenase N-terminal domain-containing protein</fullName>
    </recommendedName>
</protein>
<dbReference type="Pfam" id="PF14226">
    <property type="entry name" value="DIOX_N"/>
    <property type="match status" value="1"/>
</dbReference>
<name>A0A8X7ZEC2_POPTO</name>
<accession>A0A8X7ZEC2</accession>
<dbReference type="GO" id="GO:0046872">
    <property type="term" value="F:metal ion binding"/>
    <property type="evidence" value="ECO:0007669"/>
    <property type="project" value="UniProtKB-KW"/>
</dbReference>
<dbReference type="InterPro" id="IPR050295">
    <property type="entry name" value="Plant_2OG-oxidoreductases"/>
</dbReference>
<evidence type="ECO:0000256" key="3">
    <source>
        <dbReference type="ARBA" id="ARBA00023004"/>
    </source>
</evidence>
<dbReference type="EMBL" id="JAAWWB010000016">
    <property type="protein sequence ID" value="KAG6764883.1"/>
    <property type="molecule type" value="Genomic_DNA"/>
</dbReference>
<dbReference type="AlphaFoldDB" id="A0A8X7ZEC2"/>
<evidence type="ECO:0000256" key="2">
    <source>
        <dbReference type="ARBA" id="ARBA00022896"/>
    </source>
</evidence>
<keyword evidence="1" id="KW-0479">Metal-binding</keyword>
<gene>
    <name evidence="5" type="ORF">POTOM_032372</name>
</gene>
<reference evidence="5" key="1">
    <citation type="journal article" date="2020" name="bioRxiv">
        <title>Hybrid origin of Populus tomentosa Carr. identified through genome sequencing and phylogenomic analysis.</title>
        <authorList>
            <person name="An X."/>
            <person name="Gao K."/>
            <person name="Chen Z."/>
            <person name="Li J."/>
            <person name="Yang X."/>
            <person name="Yang X."/>
            <person name="Zhou J."/>
            <person name="Guo T."/>
            <person name="Zhao T."/>
            <person name="Huang S."/>
            <person name="Miao D."/>
            <person name="Khan W.U."/>
            <person name="Rao P."/>
            <person name="Ye M."/>
            <person name="Lei B."/>
            <person name="Liao W."/>
            <person name="Wang J."/>
            <person name="Ji L."/>
            <person name="Li Y."/>
            <person name="Guo B."/>
            <person name="Mustafa N.S."/>
            <person name="Li S."/>
            <person name="Yun Q."/>
            <person name="Keller S.R."/>
            <person name="Mao J."/>
            <person name="Zhang R."/>
            <person name="Strauss S.H."/>
        </authorList>
    </citation>
    <scope>NUCLEOTIDE SEQUENCE</scope>
    <source>
        <strain evidence="5">GM15</strain>
        <tissue evidence="5">Leaf</tissue>
    </source>
</reference>
<feature type="domain" description="Non-haem dioxygenase N-terminal" evidence="4">
    <location>
        <begin position="49"/>
        <end position="144"/>
    </location>
</feature>
<dbReference type="Proteomes" id="UP000886885">
    <property type="component" value="Chromosome 8D"/>
</dbReference>
<sequence length="277" mass="31612">MWLQLRVVGHFDDVQELRKDRPTTIPERFVRDMTERPAPATVLPSLSTIPTIDFSRLVEGNKDKYKSEMLELTKSVINHGIDLSLLESIEKVAMDFFMLPSGEKQKYPMLPGTFQGHGEAFVFSEDQKLDWVNMIALGLEPHSTEIHRHDTKHESRLISAKWVQKACGNSVAAIMISRMVSARLDAKKKRVGHMHFMDGRRDCFLMIASRFGKESKENRRFCSIDAMDDPVAAFCPDSKSMFASRTFIGYPCNTSSVMNFLVLQAQLNREKSLFSSR</sequence>
<dbReference type="OrthoDB" id="288590at2759"/>
<proteinExistence type="predicted"/>
<evidence type="ECO:0000313" key="6">
    <source>
        <dbReference type="Proteomes" id="UP000886885"/>
    </source>
</evidence>
<evidence type="ECO:0000256" key="1">
    <source>
        <dbReference type="ARBA" id="ARBA00022723"/>
    </source>
</evidence>
<dbReference type="GO" id="GO:0031418">
    <property type="term" value="F:L-ascorbic acid binding"/>
    <property type="evidence" value="ECO:0007669"/>
    <property type="project" value="UniProtKB-KW"/>
</dbReference>
<comment type="caution">
    <text evidence="5">The sequence shown here is derived from an EMBL/GenBank/DDBJ whole genome shotgun (WGS) entry which is preliminary data.</text>
</comment>
<evidence type="ECO:0000259" key="4">
    <source>
        <dbReference type="Pfam" id="PF14226"/>
    </source>
</evidence>